<evidence type="ECO:0000313" key="2">
    <source>
        <dbReference type="EMBL" id="QIS06638.1"/>
    </source>
</evidence>
<name>A0A6G9Y0A1_NOCBR</name>
<evidence type="ECO:0000313" key="3">
    <source>
        <dbReference type="Proteomes" id="UP000501705"/>
    </source>
</evidence>
<feature type="transmembrane region" description="Helical" evidence="1">
    <location>
        <begin position="18"/>
        <end position="38"/>
    </location>
</feature>
<feature type="transmembrane region" description="Helical" evidence="1">
    <location>
        <begin position="58"/>
        <end position="78"/>
    </location>
</feature>
<evidence type="ECO:0000256" key="1">
    <source>
        <dbReference type="SAM" id="Phobius"/>
    </source>
</evidence>
<dbReference type="RefSeq" id="WP_167465655.1">
    <property type="nucleotide sequence ID" value="NZ_CP046171.1"/>
</dbReference>
<keyword evidence="1" id="KW-0812">Transmembrane</keyword>
<proteinExistence type="predicted"/>
<feature type="transmembrane region" description="Helical" evidence="1">
    <location>
        <begin position="176"/>
        <end position="196"/>
    </location>
</feature>
<accession>A0A6G9Y0A1</accession>
<organism evidence="2 3">
    <name type="scientific">Nocardia brasiliensis</name>
    <dbReference type="NCBI Taxonomy" id="37326"/>
    <lineage>
        <taxon>Bacteria</taxon>
        <taxon>Bacillati</taxon>
        <taxon>Actinomycetota</taxon>
        <taxon>Actinomycetes</taxon>
        <taxon>Mycobacteriales</taxon>
        <taxon>Nocardiaceae</taxon>
        <taxon>Nocardia</taxon>
    </lineage>
</organism>
<feature type="transmembrane region" description="Helical" evidence="1">
    <location>
        <begin position="147"/>
        <end position="169"/>
    </location>
</feature>
<feature type="transmembrane region" description="Helical" evidence="1">
    <location>
        <begin position="106"/>
        <end position="127"/>
    </location>
</feature>
<sequence>MGVLAAERIKLTSTRSPWWCSAVVVALGIGLAALFAVIVKSAGDNPAEGTPSLDVSTVTSGVVGFGVMVLMIMAALTVTSEYRFGVIRTTFQAVPNRTKVLLTKTALVGVFSAVLTTILAFLAIGVAKAIAGSAPNTDLALDGQWRAVYGIPIYAFLMIAVAIGVGVLVRQSAAAISLIVLWSLLIEPLLGAFGSFGRNVGPFLPFQNASRFLSVSESGANWHWGPWGSLLYFAAFTAIVYGAALVLVNQRDA</sequence>
<keyword evidence="1" id="KW-1133">Transmembrane helix</keyword>
<dbReference type="EMBL" id="CP046171">
    <property type="protein sequence ID" value="QIS06638.1"/>
    <property type="molecule type" value="Genomic_DNA"/>
</dbReference>
<protein>
    <submittedName>
        <fullName evidence="2">ABC transporter permease</fullName>
    </submittedName>
</protein>
<keyword evidence="1" id="KW-0472">Membrane</keyword>
<dbReference type="Proteomes" id="UP000501705">
    <property type="component" value="Chromosome"/>
</dbReference>
<feature type="transmembrane region" description="Helical" evidence="1">
    <location>
        <begin position="230"/>
        <end position="248"/>
    </location>
</feature>
<reference evidence="2 3" key="1">
    <citation type="journal article" date="2019" name="ACS Chem. Biol.">
        <title>Identification and Mobilization of a Cryptic Antibiotic Biosynthesis Gene Locus from a Human-Pathogenic Nocardia Isolate.</title>
        <authorList>
            <person name="Herisse M."/>
            <person name="Ishida K."/>
            <person name="Porter J.L."/>
            <person name="Howden B."/>
            <person name="Hertweck C."/>
            <person name="Stinear T.P."/>
            <person name="Pidot S.J."/>
        </authorList>
    </citation>
    <scope>NUCLEOTIDE SEQUENCE [LARGE SCALE GENOMIC DNA]</scope>
    <source>
        <strain evidence="2 3">AUSMDU00024985</strain>
    </source>
</reference>
<gene>
    <name evidence="2" type="ORF">F5X71_33905</name>
</gene>
<dbReference type="AlphaFoldDB" id="A0A6G9Y0A1"/>